<name>A0A841K075_9BACT</name>
<keyword evidence="2" id="KW-0560">Oxidoreductase</keyword>
<gene>
    <name evidence="2" type="ORF">HNQ77_004317</name>
</gene>
<reference evidence="2 3" key="1">
    <citation type="submission" date="2020-08" db="EMBL/GenBank/DDBJ databases">
        <title>Genomic Encyclopedia of Type Strains, Phase IV (KMG-IV): sequencing the most valuable type-strain genomes for metagenomic binning, comparative biology and taxonomic classification.</title>
        <authorList>
            <person name="Goeker M."/>
        </authorList>
    </citation>
    <scope>NUCLEOTIDE SEQUENCE [LARGE SCALE GENOMIC DNA]</scope>
    <source>
        <strain evidence="2 3">DSM 103733</strain>
    </source>
</reference>
<dbReference type="Proteomes" id="UP000538666">
    <property type="component" value="Unassembled WGS sequence"/>
</dbReference>
<keyword evidence="2" id="KW-0456">Lyase</keyword>
<evidence type="ECO:0000313" key="2">
    <source>
        <dbReference type="EMBL" id="MBB6146345.1"/>
    </source>
</evidence>
<comment type="caution">
    <text evidence="2">The sequence shown here is derived from an EMBL/GenBank/DDBJ whole genome shotgun (WGS) entry which is preliminary data.</text>
</comment>
<accession>A0A841K075</accession>
<protein>
    <submittedName>
        <fullName evidence="2">Catechol 2,3-dioxygenase-like lactoylglutathione lyase family enzyme</fullName>
    </submittedName>
</protein>
<dbReference type="RefSeq" id="WP_050058214.1">
    <property type="nucleotide sequence ID" value="NZ_JACHEK010000009.1"/>
</dbReference>
<feature type="domain" description="Glyoxalase-like" evidence="1">
    <location>
        <begin position="7"/>
        <end position="97"/>
    </location>
</feature>
<dbReference type="Gene3D" id="3.10.180.10">
    <property type="entry name" value="2,3-Dihydroxybiphenyl 1,2-Dioxygenase, domain 1"/>
    <property type="match status" value="1"/>
</dbReference>
<dbReference type="AlphaFoldDB" id="A0A841K075"/>
<dbReference type="Pfam" id="PF18029">
    <property type="entry name" value="Glyoxalase_6"/>
    <property type="match status" value="1"/>
</dbReference>
<dbReference type="OrthoDB" id="121588at2"/>
<dbReference type="InterPro" id="IPR041581">
    <property type="entry name" value="Glyoxalase_6"/>
</dbReference>
<proteinExistence type="predicted"/>
<keyword evidence="2" id="KW-0223">Dioxygenase</keyword>
<evidence type="ECO:0000313" key="3">
    <source>
        <dbReference type="Proteomes" id="UP000538666"/>
    </source>
</evidence>
<keyword evidence="3" id="KW-1185">Reference proteome</keyword>
<dbReference type="GO" id="GO:0016829">
    <property type="term" value="F:lyase activity"/>
    <property type="evidence" value="ECO:0007669"/>
    <property type="project" value="UniProtKB-KW"/>
</dbReference>
<dbReference type="EMBL" id="JACHEK010000009">
    <property type="protein sequence ID" value="MBB6146345.1"/>
    <property type="molecule type" value="Genomic_DNA"/>
</dbReference>
<dbReference type="InterPro" id="IPR029068">
    <property type="entry name" value="Glyas_Bleomycin-R_OHBP_Dase"/>
</dbReference>
<dbReference type="GO" id="GO:0051213">
    <property type="term" value="F:dioxygenase activity"/>
    <property type="evidence" value="ECO:0007669"/>
    <property type="project" value="UniProtKB-KW"/>
</dbReference>
<sequence>MPASRDILLQTPDIEAAASFYESQLGLTVFMCQPNMIGLEAGAFRLYLDRAPALGPVFEFFVPDLQAAKDSLLAAGATIEAEDPAIPRCYIRDPFGLIYNIAEKRG</sequence>
<evidence type="ECO:0000259" key="1">
    <source>
        <dbReference type="Pfam" id="PF18029"/>
    </source>
</evidence>
<dbReference type="SUPFAM" id="SSF54593">
    <property type="entry name" value="Glyoxalase/Bleomycin resistance protein/Dihydroxybiphenyl dioxygenase"/>
    <property type="match status" value="1"/>
</dbReference>
<organism evidence="2 3">
    <name type="scientific">Silvibacterium bohemicum</name>
    <dbReference type="NCBI Taxonomy" id="1577686"/>
    <lineage>
        <taxon>Bacteria</taxon>
        <taxon>Pseudomonadati</taxon>
        <taxon>Acidobacteriota</taxon>
        <taxon>Terriglobia</taxon>
        <taxon>Terriglobales</taxon>
        <taxon>Acidobacteriaceae</taxon>
        <taxon>Silvibacterium</taxon>
    </lineage>
</organism>